<dbReference type="SUPFAM" id="SSF46785">
    <property type="entry name" value="Winged helix' DNA-binding domain"/>
    <property type="match status" value="1"/>
</dbReference>
<organism evidence="5 6">
    <name type="scientific">Aquibacillus salsiterrae</name>
    <dbReference type="NCBI Taxonomy" id="2950439"/>
    <lineage>
        <taxon>Bacteria</taxon>
        <taxon>Bacillati</taxon>
        <taxon>Bacillota</taxon>
        <taxon>Bacilli</taxon>
        <taxon>Bacillales</taxon>
        <taxon>Bacillaceae</taxon>
        <taxon>Aquibacillus</taxon>
    </lineage>
</organism>
<evidence type="ECO:0000259" key="4">
    <source>
        <dbReference type="PROSITE" id="PS50949"/>
    </source>
</evidence>
<protein>
    <submittedName>
        <fullName evidence="5">GntR family transcriptional regulator</fullName>
    </submittedName>
</protein>
<dbReference type="InterPro" id="IPR000524">
    <property type="entry name" value="Tscrpt_reg_HTH_GntR"/>
</dbReference>
<dbReference type="RefSeq" id="WP_272445912.1">
    <property type="nucleotide sequence ID" value="NZ_JAMQKC010000005.1"/>
</dbReference>
<dbReference type="InterPro" id="IPR028082">
    <property type="entry name" value="Peripla_BP_I"/>
</dbReference>
<dbReference type="GO" id="GO:0003700">
    <property type="term" value="F:DNA-binding transcription factor activity"/>
    <property type="evidence" value="ECO:0007669"/>
    <property type="project" value="InterPro"/>
</dbReference>
<dbReference type="GO" id="GO:0000976">
    <property type="term" value="F:transcription cis-regulatory region binding"/>
    <property type="evidence" value="ECO:0007669"/>
    <property type="project" value="TreeGrafter"/>
</dbReference>
<dbReference type="InterPro" id="IPR046335">
    <property type="entry name" value="LacI/GalR-like_sensor"/>
</dbReference>
<dbReference type="InterPro" id="IPR033532">
    <property type="entry name" value="AraR_ligand_bind_dom"/>
</dbReference>
<keyword evidence="6" id="KW-1185">Reference proteome</keyword>
<dbReference type="SMART" id="SM00345">
    <property type="entry name" value="HTH_GNTR"/>
    <property type="match status" value="1"/>
</dbReference>
<dbReference type="CDD" id="cd07377">
    <property type="entry name" value="WHTH_GntR"/>
    <property type="match status" value="1"/>
</dbReference>
<evidence type="ECO:0000313" key="5">
    <source>
        <dbReference type="EMBL" id="MDC3416876.1"/>
    </source>
</evidence>
<feature type="domain" description="HTH gntR-type" evidence="4">
    <location>
        <begin position="2"/>
        <end position="70"/>
    </location>
</feature>
<proteinExistence type="predicted"/>
<dbReference type="PANTHER" id="PTHR30146">
    <property type="entry name" value="LACI-RELATED TRANSCRIPTIONAL REPRESSOR"/>
    <property type="match status" value="1"/>
</dbReference>
<dbReference type="Pfam" id="PF00392">
    <property type="entry name" value="GntR"/>
    <property type="match status" value="1"/>
</dbReference>
<sequence length="381" mass="42771">MTTKYKAIKQAIKSKILDGTYAPNQKLHSESEMIKEFGVSRHTVRLAIGELANEGWLYKIQGSGTFCADRSKVMKLNPSQKNIAIVTTFISDYIFPTIIRGAESFLSQESYNVSIFNTKNDYDQEKRVLETILMGNYDGVIVEPTRSASASPNLHLYLTLEKENIPFIMINAYYEELEPPAVVVNDEQGGYIQTEHLIKLGHRDMIGIYKTDDMQGLKRLKGYIKAHRAYGIPLNPQNIILFKTCNQEEKPKEQLEALLSNSQQLPTGLVCYNDELVLQLLDIVREKGIQVPRDLSIVGYDDSNLAEASEVKLTSVCHPKTELGVEAAKLLLNIIKDKSGSLNKQHQSIVFEPKLIERTSTRQIGAAQERVNHDLIGSGKG</sequence>
<dbReference type="Proteomes" id="UP001145069">
    <property type="component" value="Unassembled WGS sequence"/>
</dbReference>
<keyword evidence="2" id="KW-0238">DNA-binding</keyword>
<evidence type="ECO:0000256" key="3">
    <source>
        <dbReference type="ARBA" id="ARBA00023163"/>
    </source>
</evidence>
<dbReference type="InterPro" id="IPR036390">
    <property type="entry name" value="WH_DNA-bd_sf"/>
</dbReference>
<dbReference type="PANTHER" id="PTHR30146:SF150">
    <property type="entry name" value="ARABINOSE METABOLISM TRANSCRIPTIONAL REPRESSOR"/>
    <property type="match status" value="1"/>
</dbReference>
<dbReference type="SUPFAM" id="SSF53822">
    <property type="entry name" value="Periplasmic binding protein-like I"/>
    <property type="match status" value="1"/>
</dbReference>
<gene>
    <name evidence="5" type="ORF">NC799_08075</name>
</gene>
<evidence type="ECO:0000256" key="1">
    <source>
        <dbReference type="ARBA" id="ARBA00023015"/>
    </source>
</evidence>
<dbReference type="InterPro" id="IPR036388">
    <property type="entry name" value="WH-like_DNA-bd_sf"/>
</dbReference>
<dbReference type="CDD" id="cd01541">
    <property type="entry name" value="PBP1_AraR"/>
    <property type="match status" value="1"/>
</dbReference>
<dbReference type="PROSITE" id="PS50949">
    <property type="entry name" value="HTH_GNTR"/>
    <property type="match status" value="1"/>
</dbReference>
<dbReference type="Gene3D" id="3.40.50.2300">
    <property type="match status" value="2"/>
</dbReference>
<name>A0A9X4AEJ8_9BACI</name>
<keyword evidence="3" id="KW-0804">Transcription</keyword>
<accession>A0A9X4AEJ8</accession>
<dbReference type="PRINTS" id="PR00035">
    <property type="entry name" value="HTHGNTR"/>
</dbReference>
<keyword evidence="1" id="KW-0805">Transcription regulation</keyword>
<dbReference type="Gene3D" id="1.10.10.10">
    <property type="entry name" value="Winged helix-like DNA-binding domain superfamily/Winged helix DNA-binding domain"/>
    <property type="match status" value="1"/>
</dbReference>
<dbReference type="AlphaFoldDB" id="A0A9X4AEJ8"/>
<comment type="caution">
    <text evidence="5">The sequence shown here is derived from an EMBL/GenBank/DDBJ whole genome shotgun (WGS) entry which is preliminary data.</text>
</comment>
<dbReference type="EMBL" id="JAMQKC010000005">
    <property type="protein sequence ID" value="MDC3416876.1"/>
    <property type="molecule type" value="Genomic_DNA"/>
</dbReference>
<evidence type="ECO:0000256" key="2">
    <source>
        <dbReference type="ARBA" id="ARBA00023125"/>
    </source>
</evidence>
<reference evidence="5" key="1">
    <citation type="submission" date="2022-06" db="EMBL/GenBank/DDBJ databases">
        <title>Aquibacillus sp. a new bacterium isolated from soil saline samples.</title>
        <authorList>
            <person name="Galisteo C."/>
            <person name="De La Haba R."/>
            <person name="Sanchez-Porro C."/>
            <person name="Ventosa A."/>
        </authorList>
    </citation>
    <scope>NUCLEOTIDE SEQUENCE</scope>
    <source>
        <strain evidence="5">3ASR75-54</strain>
    </source>
</reference>
<dbReference type="Pfam" id="PF13377">
    <property type="entry name" value="Peripla_BP_3"/>
    <property type="match status" value="1"/>
</dbReference>
<evidence type="ECO:0000313" key="6">
    <source>
        <dbReference type="Proteomes" id="UP001145069"/>
    </source>
</evidence>